<protein>
    <submittedName>
        <fullName evidence="2">Uncharacterized protein</fullName>
    </submittedName>
</protein>
<evidence type="ECO:0000313" key="3">
    <source>
        <dbReference type="Proteomes" id="UP001229355"/>
    </source>
</evidence>
<feature type="transmembrane region" description="Helical" evidence="1">
    <location>
        <begin position="6"/>
        <end position="23"/>
    </location>
</feature>
<name>A0ABY8DHH5_9HYPH</name>
<gene>
    <name evidence="2" type="ORF">PZN02_005709</name>
</gene>
<accession>A0ABY8DHH5</accession>
<evidence type="ECO:0000256" key="1">
    <source>
        <dbReference type="SAM" id="Phobius"/>
    </source>
</evidence>
<evidence type="ECO:0000313" key="2">
    <source>
        <dbReference type="EMBL" id="WEX90336.1"/>
    </source>
</evidence>
<dbReference type="RefSeq" id="WP_280662301.1">
    <property type="nucleotide sequence ID" value="NZ_CP120374.1"/>
</dbReference>
<keyword evidence="1" id="KW-1133">Transmembrane helix</keyword>
<dbReference type="EMBL" id="CP120374">
    <property type="protein sequence ID" value="WEX90336.1"/>
    <property type="molecule type" value="Genomic_DNA"/>
</dbReference>
<keyword evidence="1" id="KW-0812">Transmembrane</keyword>
<dbReference type="Proteomes" id="UP001229355">
    <property type="component" value="Chromosome 2"/>
</dbReference>
<reference evidence="2 3" key="1">
    <citation type="submission" date="2023-03" db="EMBL/GenBank/DDBJ databases">
        <authorList>
            <person name="Kaur S."/>
            <person name="Espinosa-Saiz D."/>
            <person name="Velazquez E."/>
            <person name="Menendez E."/>
            <person name="diCenzo G.C."/>
        </authorList>
    </citation>
    <scope>NUCLEOTIDE SEQUENCE [LARGE SCALE GENOMIC DNA]</scope>
    <source>
        <strain evidence="2 3">LMG 24692</strain>
    </source>
</reference>
<keyword evidence="1" id="KW-0472">Membrane</keyword>
<sequence>MKPRTILTGIIFLMAAALALLIYDTADRRPAEEGGTRLPATTD</sequence>
<keyword evidence="3" id="KW-1185">Reference proteome</keyword>
<proteinExistence type="predicted"/>
<organism evidence="2 3">
    <name type="scientific">Sinorhizobium garamanticum</name>
    <dbReference type="NCBI Taxonomy" id="680247"/>
    <lineage>
        <taxon>Bacteria</taxon>
        <taxon>Pseudomonadati</taxon>
        <taxon>Pseudomonadota</taxon>
        <taxon>Alphaproteobacteria</taxon>
        <taxon>Hyphomicrobiales</taxon>
        <taxon>Rhizobiaceae</taxon>
        <taxon>Sinorhizobium/Ensifer group</taxon>
        <taxon>Sinorhizobium</taxon>
    </lineage>
</organism>